<sequence length="356" mass="37992">MTSTATIILTIDDVNPQIAYTGQWELAGGSEEYNSTAHGTRTASSQATLVFNGSWVSVFGTIGRENDNGNPSFAPVSTYTVDGSEPASFTGTPVGSGLVYGQAFFNSGKLDAEREHTLVVTNTFSGRNRFWLDYVQIETTPTAINTGEWKNAGGRSGSTSTPWPGIPSGVIVGAVVGGVLALILLLVITILLISLIRRRSPIRRKTYLFKSHWPKFFKFRKNREHESQLTPFMDVSETSLLDASQQYPYSSLHQPYDPNAISPFPFRSPSPSSPTFGYELGYTAHGGMAVNKPGHIGGPSNVTSNASSGLAPSSTRPAGGVESGEAPPAYQSAYADVDSGNQPRASEEKGHQASSS</sequence>
<keyword evidence="2" id="KW-1133">Transmembrane helix</keyword>
<reference evidence="3" key="1">
    <citation type="submission" date="2018-04" db="EMBL/GenBank/DDBJ databases">
        <title>Whole genome sequencing of Hypsizygus marmoreus.</title>
        <authorList>
            <person name="Choi I.-G."/>
            <person name="Min B."/>
            <person name="Kim J.-G."/>
            <person name="Kim S."/>
            <person name="Oh Y.-L."/>
            <person name="Kong W.-S."/>
            <person name="Park H."/>
            <person name="Jeong J."/>
            <person name="Song E.-S."/>
        </authorList>
    </citation>
    <scope>NUCLEOTIDE SEQUENCE [LARGE SCALE GENOMIC DNA]</scope>
    <source>
        <strain evidence="3">51987-8</strain>
    </source>
</reference>
<name>A0A369J6M6_HYPMA</name>
<keyword evidence="4" id="KW-1185">Reference proteome</keyword>
<comment type="caution">
    <text evidence="3">The sequence shown here is derived from an EMBL/GenBank/DDBJ whole genome shotgun (WGS) entry which is preliminary data.</text>
</comment>
<evidence type="ECO:0000256" key="1">
    <source>
        <dbReference type="SAM" id="MobiDB-lite"/>
    </source>
</evidence>
<feature type="region of interest" description="Disordered" evidence="1">
    <location>
        <begin position="291"/>
        <end position="356"/>
    </location>
</feature>
<dbReference type="AlphaFoldDB" id="A0A369J6M6"/>
<organism evidence="3 4">
    <name type="scientific">Hypsizygus marmoreus</name>
    <name type="common">White beech mushroom</name>
    <name type="synonym">Agaricus marmoreus</name>
    <dbReference type="NCBI Taxonomy" id="39966"/>
    <lineage>
        <taxon>Eukaryota</taxon>
        <taxon>Fungi</taxon>
        <taxon>Dikarya</taxon>
        <taxon>Basidiomycota</taxon>
        <taxon>Agaricomycotina</taxon>
        <taxon>Agaricomycetes</taxon>
        <taxon>Agaricomycetidae</taxon>
        <taxon>Agaricales</taxon>
        <taxon>Tricholomatineae</taxon>
        <taxon>Lyophyllaceae</taxon>
        <taxon>Hypsizygus</taxon>
    </lineage>
</organism>
<evidence type="ECO:0000313" key="3">
    <source>
        <dbReference type="EMBL" id="RDB17721.1"/>
    </source>
</evidence>
<protein>
    <recommendedName>
        <fullName evidence="5">Transmembrane protein</fullName>
    </recommendedName>
</protein>
<dbReference type="Proteomes" id="UP000076154">
    <property type="component" value="Unassembled WGS sequence"/>
</dbReference>
<feature type="compositionally biased region" description="Basic and acidic residues" evidence="1">
    <location>
        <begin position="345"/>
        <end position="356"/>
    </location>
</feature>
<dbReference type="InParanoid" id="A0A369J6M6"/>
<feature type="compositionally biased region" description="Polar residues" evidence="1">
    <location>
        <begin position="300"/>
        <end position="316"/>
    </location>
</feature>
<feature type="transmembrane region" description="Helical" evidence="2">
    <location>
        <begin position="170"/>
        <end position="196"/>
    </location>
</feature>
<accession>A0A369J6M6</accession>
<keyword evidence="2" id="KW-0472">Membrane</keyword>
<dbReference type="OrthoDB" id="3265734at2759"/>
<gene>
    <name evidence="3" type="ORF">Hypma_001031</name>
</gene>
<evidence type="ECO:0008006" key="5">
    <source>
        <dbReference type="Google" id="ProtNLM"/>
    </source>
</evidence>
<evidence type="ECO:0000313" key="4">
    <source>
        <dbReference type="Proteomes" id="UP000076154"/>
    </source>
</evidence>
<dbReference type="Gene3D" id="2.60.120.260">
    <property type="entry name" value="Galactose-binding domain-like"/>
    <property type="match status" value="1"/>
</dbReference>
<dbReference type="EMBL" id="LUEZ02000110">
    <property type="protein sequence ID" value="RDB17721.1"/>
    <property type="molecule type" value="Genomic_DNA"/>
</dbReference>
<proteinExistence type="predicted"/>
<keyword evidence="2" id="KW-0812">Transmembrane</keyword>
<evidence type="ECO:0000256" key="2">
    <source>
        <dbReference type="SAM" id="Phobius"/>
    </source>
</evidence>